<comment type="function">
    <text evidence="4">Has an important function as a repair enzyme for proteins that have been inactivated by oxidation. Catalyzes the reversible oxidation-reduction of methionine sulfoxide in proteins to methionine.</text>
</comment>
<dbReference type="InterPro" id="IPR050162">
    <property type="entry name" value="MsrA_MetSO_reductase"/>
</dbReference>
<protein>
    <recommendedName>
        <fullName evidence="4">Peptide methionine sulfoxide reductase MsrA</fullName>
        <shortName evidence="4">Protein-methionine-S-oxide reductase</shortName>
        <ecNumber evidence="4">1.8.4.11</ecNumber>
    </recommendedName>
    <alternativeName>
        <fullName evidence="4">Peptide-methionine (S)-S-oxide reductase</fullName>
        <shortName evidence="4">Peptide Met(O) reductase</shortName>
    </alternativeName>
</protein>
<sequence length="204" mass="22680">MFFERRAVPVPTDHDEPQLAMPFHHRVFGDPLERDFPGSEVAYFAMGCFWGAEKLFWQTDGVLSTAAGYMGGSNRNPSYEEVCTGLTGHAETVRVVFDPSRTSYRELLAVFLENHDPTQGDRQGNDVGPQYRSAIFTTSPEQEAQAREALAGFQQGLTHAGYGTITTTVEPAPQWYFAEDLHQQYLEHNPNGYCPVHATGVTCG</sequence>
<dbReference type="Gene3D" id="3.30.1060.10">
    <property type="entry name" value="Peptide methionine sulphoxide reductase MsrA"/>
    <property type="match status" value="1"/>
</dbReference>
<organism evidence="6 7">
    <name type="scientific">Luteococcus peritonei</name>
    <dbReference type="NCBI Taxonomy" id="88874"/>
    <lineage>
        <taxon>Bacteria</taxon>
        <taxon>Bacillati</taxon>
        <taxon>Actinomycetota</taxon>
        <taxon>Actinomycetes</taxon>
        <taxon>Propionibacteriales</taxon>
        <taxon>Propionibacteriaceae</taxon>
        <taxon>Luteococcus</taxon>
    </lineage>
</organism>
<dbReference type="EMBL" id="JBHUFZ010000034">
    <property type="protein sequence ID" value="MFD1891511.1"/>
    <property type="molecule type" value="Genomic_DNA"/>
</dbReference>
<feature type="domain" description="Peptide methionine sulphoxide reductase MsrA" evidence="5">
    <location>
        <begin position="42"/>
        <end position="194"/>
    </location>
</feature>
<comment type="similarity">
    <text evidence="4">Belongs to the MsrA Met sulfoxide reductase family.</text>
</comment>
<feature type="active site" evidence="4">
    <location>
        <position position="48"/>
    </location>
</feature>
<dbReference type="PANTHER" id="PTHR42799:SF2">
    <property type="entry name" value="MITOCHONDRIAL PEPTIDE METHIONINE SULFOXIDE REDUCTASE"/>
    <property type="match status" value="1"/>
</dbReference>
<evidence type="ECO:0000256" key="1">
    <source>
        <dbReference type="ARBA" id="ARBA00023002"/>
    </source>
</evidence>
<proteinExistence type="inferred from homology"/>
<gene>
    <name evidence="4 6" type="primary">msrA</name>
    <name evidence="6" type="ORF">ACFSCS_15160</name>
</gene>
<dbReference type="EC" id="1.8.4.11" evidence="4"/>
<comment type="caution">
    <text evidence="6">The sequence shown here is derived from an EMBL/GenBank/DDBJ whole genome shotgun (WGS) entry which is preliminary data.</text>
</comment>
<dbReference type="Proteomes" id="UP001597326">
    <property type="component" value="Unassembled WGS sequence"/>
</dbReference>
<comment type="catalytic activity">
    <reaction evidence="2 4">
        <text>L-methionyl-[protein] + [thioredoxin]-disulfide + H2O = L-methionyl-(S)-S-oxide-[protein] + [thioredoxin]-dithiol</text>
        <dbReference type="Rhea" id="RHEA:14217"/>
        <dbReference type="Rhea" id="RHEA-COMP:10698"/>
        <dbReference type="Rhea" id="RHEA-COMP:10700"/>
        <dbReference type="Rhea" id="RHEA-COMP:12313"/>
        <dbReference type="Rhea" id="RHEA-COMP:12315"/>
        <dbReference type="ChEBI" id="CHEBI:15377"/>
        <dbReference type="ChEBI" id="CHEBI:16044"/>
        <dbReference type="ChEBI" id="CHEBI:29950"/>
        <dbReference type="ChEBI" id="CHEBI:44120"/>
        <dbReference type="ChEBI" id="CHEBI:50058"/>
        <dbReference type="EC" id="1.8.4.11"/>
    </reaction>
</comment>
<evidence type="ECO:0000256" key="2">
    <source>
        <dbReference type="ARBA" id="ARBA00047806"/>
    </source>
</evidence>
<evidence type="ECO:0000259" key="5">
    <source>
        <dbReference type="Pfam" id="PF01625"/>
    </source>
</evidence>
<dbReference type="PANTHER" id="PTHR42799">
    <property type="entry name" value="MITOCHONDRIAL PEPTIDE METHIONINE SULFOXIDE REDUCTASE"/>
    <property type="match status" value="1"/>
</dbReference>
<keyword evidence="1 4" id="KW-0560">Oxidoreductase</keyword>
<accession>A0ABW4RZ67</accession>
<dbReference type="Pfam" id="PF01625">
    <property type="entry name" value="PMSR"/>
    <property type="match status" value="1"/>
</dbReference>
<dbReference type="HAMAP" id="MF_01401">
    <property type="entry name" value="MsrA"/>
    <property type="match status" value="1"/>
</dbReference>
<dbReference type="InterPro" id="IPR036509">
    <property type="entry name" value="Met_Sox_Rdtase_MsrA_sf"/>
</dbReference>
<evidence type="ECO:0000313" key="7">
    <source>
        <dbReference type="Proteomes" id="UP001597326"/>
    </source>
</evidence>
<name>A0ABW4RZ67_9ACTN</name>
<dbReference type="SUPFAM" id="SSF55068">
    <property type="entry name" value="Peptide methionine sulfoxide reductase"/>
    <property type="match status" value="1"/>
</dbReference>
<dbReference type="GO" id="GO:0008113">
    <property type="term" value="F:peptide-methionine (S)-S-oxide reductase activity"/>
    <property type="evidence" value="ECO:0007669"/>
    <property type="project" value="UniProtKB-EC"/>
</dbReference>
<evidence type="ECO:0000256" key="3">
    <source>
        <dbReference type="ARBA" id="ARBA00048782"/>
    </source>
</evidence>
<evidence type="ECO:0000313" key="6">
    <source>
        <dbReference type="EMBL" id="MFD1891511.1"/>
    </source>
</evidence>
<dbReference type="RefSeq" id="WP_343875980.1">
    <property type="nucleotide sequence ID" value="NZ_BAAAIX010000035.1"/>
</dbReference>
<comment type="catalytic activity">
    <reaction evidence="3 4">
        <text>[thioredoxin]-disulfide + L-methionine + H2O = L-methionine (S)-S-oxide + [thioredoxin]-dithiol</text>
        <dbReference type="Rhea" id="RHEA:19993"/>
        <dbReference type="Rhea" id="RHEA-COMP:10698"/>
        <dbReference type="Rhea" id="RHEA-COMP:10700"/>
        <dbReference type="ChEBI" id="CHEBI:15377"/>
        <dbReference type="ChEBI" id="CHEBI:29950"/>
        <dbReference type="ChEBI" id="CHEBI:50058"/>
        <dbReference type="ChEBI" id="CHEBI:57844"/>
        <dbReference type="ChEBI" id="CHEBI:58772"/>
        <dbReference type="EC" id="1.8.4.11"/>
    </reaction>
</comment>
<keyword evidence="7" id="KW-1185">Reference proteome</keyword>
<dbReference type="NCBIfam" id="TIGR00401">
    <property type="entry name" value="msrA"/>
    <property type="match status" value="1"/>
</dbReference>
<dbReference type="InterPro" id="IPR002569">
    <property type="entry name" value="Met_Sox_Rdtase_MsrA_dom"/>
</dbReference>
<reference evidence="7" key="1">
    <citation type="journal article" date="2019" name="Int. J. Syst. Evol. Microbiol.">
        <title>The Global Catalogue of Microorganisms (GCM) 10K type strain sequencing project: providing services to taxonomists for standard genome sequencing and annotation.</title>
        <authorList>
            <consortium name="The Broad Institute Genomics Platform"/>
            <consortium name="The Broad Institute Genome Sequencing Center for Infectious Disease"/>
            <person name="Wu L."/>
            <person name="Ma J."/>
        </authorList>
    </citation>
    <scope>NUCLEOTIDE SEQUENCE [LARGE SCALE GENOMIC DNA]</scope>
    <source>
        <strain evidence="7">CAIM 431</strain>
    </source>
</reference>
<evidence type="ECO:0000256" key="4">
    <source>
        <dbReference type="HAMAP-Rule" id="MF_01401"/>
    </source>
</evidence>